<feature type="region of interest" description="Disordered" evidence="1">
    <location>
        <begin position="459"/>
        <end position="502"/>
    </location>
</feature>
<gene>
    <name evidence="2" type="ORF">Pla111_17520</name>
</gene>
<evidence type="ECO:0000313" key="2">
    <source>
        <dbReference type="EMBL" id="TWT46651.1"/>
    </source>
</evidence>
<feature type="compositionally biased region" description="Basic and acidic residues" evidence="1">
    <location>
        <begin position="597"/>
        <end position="617"/>
    </location>
</feature>
<evidence type="ECO:0000313" key="3">
    <source>
        <dbReference type="Proteomes" id="UP000318995"/>
    </source>
</evidence>
<sequence length="701" mass="74463">MTQAPTITRLGVYGAWWAARAVAGLMALVAAGFAGAGGGPEGVALVVNLNRPDSKEVANHYVRLRNLPAMNVIAIDYQGNPEKTNGDTFREQILQPVLAEIDRRGLAVQIDTIAYSCGFPWQIDLRADFPQAARPPRQLMPVASLTGATYFWQAILAKQPAYLGNDANYYLSGPAGANLSQCQQLGETPTRAFRGRYRWLRGGVRQDRAPQARRYLMSTVLGVTTGRGNSVQEVIALLERAVQAEVTPPQGVFCFVKNSNVRSKTRHGCYPAAAAVLTGLGARASVEEGTLPRPGTRVAGMTLGAAVLPLEQAGLVIEPGAICEHLTSTGGNFALDAKQTPLSELIRRGATGASGTVEEPYAVQAKFPLPSIQIHYRRGSSLAEAYYQSVASPYQLLIVGDPLCQPWADRPAMRLEGWPEDRQTTLNRPTDIASAAPAKDNASNLTSLKLDFSLPVTSSDSAKGGPQLKPLRSLAPATAPTDQTALAPAESPAEPPLPPGAFRLTPHVGANLSGPAPTTAYWELFVDGRLRLRLPTGRGAVVDPAEFGAGWHELRCVGVGTGPLEPQRLRVAEIETPSNLQRAAQPADPEPLAGAESKPDQSGKRGDLEKPGDGGKAVARDVKLAVKPSDWRLNDVVPVEVSAQGADSIVLLHNAREVGRITGPVGVIRVMAAELGAGPVRLQAQAEPGTVRSATHWITID</sequence>
<dbReference type="AlphaFoldDB" id="A0A5C5W9G3"/>
<dbReference type="Proteomes" id="UP000318995">
    <property type="component" value="Unassembled WGS sequence"/>
</dbReference>
<evidence type="ECO:0000256" key="1">
    <source>
        <dbReference type="SAM" id="MobiDB-lite"/>
    </source>
</evidence>
<dbReference type="RefSeq" id="WP_197524870.1">
    <property type="nucleotide sequence ID" value="NZ_SJPH01000003.1"/>
</dbReference>
<accession>A0A5C5W9G3</accession>
<comment type="caution">
    <text evidence="2">The sequence shown here is derived from an EMBL/GenBank/DDBJ whole genome shotgun (WGS) entry which is preliminary data.</text>
</comment>
<reference evidence="2 3" key="1">
    <citation type="submission" date="2019-02" db="EMBL/GenBank/DDBJ databases">
        <title>Deep-cultivation of Planctomycetes and their phenomic and genomic characterization uncovers novel biology.</title>
        <authorList>
            <person name="Wiegand S."/>
            <person name="Jogler M."/>
            <person name="Boedeker C."/>
            <person name="Pinto D."/>
            <person name="Vollmers J."/>
            <person name="Rivas-Marin E."/>
            <person name="Kohn T."/>
            <person name="Peeters S.H."/>
            <person name="Heuer A."/>
            <person name="Rast P."/>
            <person name="Oberbeckmann S."/>
            <person name="Bunk B."/>
            <person name="Jeske O."/>
            <person name="Meyerdierks A."/>
            <person name="Storesund J.E."/>
            <person name="Kallscheuer N."/>
            <person name="Luecker S."/>
            <person name="Lage O.M."/>
            <person name="Pohl T."/>
            <person name="Merkel B.J."/>
            <person name="Hornburger P."/>
            <person name="Mueller R.-W."/>
            <person name="Bruemmer F."/>
            <person name="Labrenz M."/>
            <person name="Spormann A.M."/>
            <person name="Op Den Camp H."/>
            <person name="Overmann J."/>
            <person name="Amann R."/>
            <person name="Jetten M.S.M."/>
            <person name="Mascher T."/>
            <person name="Medema M.H."/>
            <person name="Devos D.P."/>
            <person name="Kaster A.-K."/>
            <person name="Ovreas L."/>
            <person name="Rohde M."/>
            <person name="Galperin M.Y."/>
            <person name="Jogler C."/>
        </authorList>
    </citation>
    <scope>NUCLEOTIDE SEQUENCE [LARGE SCALE GENOMIC DNA]</scope>
    <source>
        <strain evidence="2 3">Pla111</strain>
    </source>
</reference>
<evidence type="ECO:0008006" key="4">
    <source>
        <dbReference type="Google" id="ProtNLM"/>
    </source>
</evidence>
<feature type="region of interest" description="Disordered" evidence="1">
    <location>
        <begin position="418"/>
        <end position="440"/>
    </location>
</feature>
<organism evidence="2 3">
    <name type="scientific">Botrimarina hoheduenensis</name>
    <dbReference type="NCBI Taxonomy" id="2528000"/>
    <lineage>
        <taxon>Bacteria</taxon>
        <taxon>Pseudomonadati</taxon>
        <taxon>Planctomycetota</taxon>
        <taxon>Planctomycetia</taxon>
        <taxon>Pirellulales</taxon>
        <taxon>Lacipirellulaceae</taxon>
        <taxon>Botrimarina</taxon>
    </lineage>
</organism>
<keyword evidence="3" id="KW-1185">Reference proteome</keyword>
<protein>
    <recommendedName>
        <fullName evidence="4">TIGR03790 family protein</fullName>
    </recommendedName>
</protein>
<dbReference type="EMBL" id="SJPH01000003">
    <property type="protein sequence ID" value="TWT46651.1"/>
    <property type="molecule type" value="Genomic_DNA"/>
</dbReference>
<feature type="region of interest" description="Disordered" evidence="1">
    <location>
        <begin position="576"/>
        <end position="617"/>
    </location>
</feature>
<name>A0A5C5W9G3_9BACT</name>
<proteinExistence type="predicted"/>